<evidence type="ECO:0000313" key="4">
    <source>
        <dbReference type="Proteomes" id="UP000077266"/>
    </source>
</evidence>
<evidence type="ECO:0000256" key="2">
    <source>
        <dbReference type="SAM" id="Phobius"/>
    </source>
</evidence>
<dbReference type="EMBL" id="KV426460">
    <property type="protein sequence ID" value="KZV80668.1"/>
    <property type="molecule type" value="Genomic_DNA"/>
</dbReference>
<sequence length="311" mass="32780">MSTEVILPHDTRWAGPKRFIPRGQSLTPVGTGVTLFGAHFGALASITLDPPSEPEGDAPAAGAAGTPVKSLANCDFALSSLGGLGNRNHTLIVTLEEQGQLFIYNATVTTATGSASESATIPLSMSSSPASTSTTTTTTTSLLTSLPTTPLSGPSTPRVTMNMPNTPLSQSITAGQRLAIFITLPIICIVALIVGFAVVSLRRSRRKRRPAIRPYAVFAPGTDPAFRSGVYDWKLSFLTEKELPPLPQGELGPTRTAHQDTVPLSDLERAVEQAGFSVTALVTSLRLVQGRACEADIDEDHPPVYVHPAET</sequence>
<dbReference type="InParanoid" id="A0A165BHN9"/>
<organism evidence="3 4">
    <name type="scientific">Exidia glandulosa HHB12029</name>
    <dbReference type="NCBI Taxonomy" id="1314781"/>
    <lineage>
        <taxon>Eukaryota</taxon>
        <taxon>Fungi</taxon>
        <taxon>Dikarya</taxon>
        <taxon>Basidiomycota</taxon>
        <taxon>Agaricomycotina</taxon>
        <taxon>Agaricomycetes</taxon>
        <taxon>Auriculariales</taxon>
        <taxon>Exidiaceae</taxon>
        <taxon>Exidia</taxon>
    </lineage>
</organism>
<keyword evidence="2" id="KW-1133">Transmembrane helix</keyword>
<evidence type="ECO:0000313" key="3">
    <source>
        <dbReference type="EMBL" id="KZV80668.1"/>
    </source>
</evidence>
<reference evidence="3 4" key="1">
    <citation type="journal article" date="2016" name="Mol. Biol. Evol.">
        <title>Comparative Genomics of Early-Diverging Mushroom-Forming Fungi Provides Insights into the Origins of Lignocellulose Decay Capabilities.</title>
        <authorList>
            <person name="Nagy L.G."/>
            <person name="Riley R."/>
            <person name="Tritt A."/>
            <person name="Adam C."/>
            <person name="Daum C."/>
            <person name="Floudas D."/>
            <person name="Sun H."/>
            <person name="Yadav J.S."/>
            <person name="Pangilinan J."/>
            <person name="Larsson K.H."/>
            <person name="Matsuura K."/>
            <person name="Barry K."/>
            <person name="Labutti K."/>
            <person name="Kuo R."/>
            <person name="Ohm R.A."/>
            <person name="Bhattacharya S.S."/>
            <person name="Shirouzu T."/>
            <person name="Yoshinaga Y."/>
            <person name="Martin F.M."/>
            <person name="Grigoriev I.V."/>
            <person name="Hibbett D.S."/>
        </authorList>
    </citation>
    <scope>NUCLEOTIDE SEQUENCE [LARGE SCALE GENOMIC DNA]</scope>
    <source>
        <strain evidence="3 4">HHB12029</strain>
    </source>
</reference>
<dbReference type="Proteomes" id="UP000077266">
    <property type="component" value="Unassembled WGS sequence"/>
</dbReference>
<proteinExistence type="predicted"/>
<feature type="transmembrane region" description="Helical" evidence="2">
    <location>
        <begin position="178"/>
        <end position="199"/>
    </location>
</feature>
<gene>
    <name evidence="3" type="ORF">EXIGLDRAFT_704894</name>
</gene>
<feature type="compositionally biased region" description="Low complexity" evidence="1">
    <location>
        <begin position="120"/>
        <end position="157"/>
    </location>
</feature>
<protein>
    <submittedName>
        <fullName evidence="3">Uncharacterized protein</fullName>
    </submittedName>
</protein>
<evidence type="ECO:0000256" key="1">
    <source>
        <dbReference type="SAM" id="MobiDB-lite"/>
    </source>
</evidence>
<keyword evidence="4" id="KW-1185">Reference proteome</keyword>
<dbReference type="AlphaFoldDB" id="A0A165BHN9"/>
<name>A0A165BHN9_EXIGL</name>
<accession>A0A165BHN9</accession>
<feature type="region of interest" description="Disordered" evidence="1">
    <location>
        <begin position="120"/>
        <end position="158"/>
    </location>
</feature>
<keyword evidence="2" id="KW-0472">Membrane</keyword>
<keyword evidence="2" id="KW-0812">Transmembrane</keyword>